<keyword evidence="2" id="KW-1185">Reference proteome</keyword>
<sequence length="99" mass="11972">MWEAYRRFRHDPAQVAFDTARKNLLHPESARLLSFEKIVKDESYSKCDTYLLRYAIRNSYGEYGIEEKFVKRDGRTDVQYYAERQLLKNRYVKVKNPVQ</sequence>
<organism evidence="1 2">
    <name type="scientific">Geomonas limicola</name>
    <dbReference type="NCBI Taxonomy" id="2740186"/>
    <lineage>
        <taxon>Bacteria</taxon>
        <taxon>Pseudomonadati</taxon>
        <taxon>Thermodesulfobacteriota</taxon>
        <taxon>Desulfuromonadia</taxon>
        <taxon>Geobacterales</taxon>
        <taxon>Geobacteraceae</taxon>
        <taxon>Geomonas</taxon>
    </lineage>
</organism>
<proteinExistence type="predicted"/>
<reference evidence="2" key="1">
    <citation type="submission" date="2020-06" db="EMBL/GenBank/DDBJ databases">
        <title>Draft genomic sequecing of Geomonas sp. Red745.</title>
        <authorList>
            <person name="Itoh H."/>
            <person name="Xu Z.X."/>
            <person name="Ushijima N."/>
            <person name="Masuda Y."/>
            <person name="Shiratori Y."/>
            <person name="Senoo K."/>
        </authorList>
    </citation>
    <scope>NUCLEOTIDE SEQUENCE [LARGE SCALE GENOMIC DNA]</scope>
    <source>
        <strain evidence="2">Red745</strain>
    </source>
</reference>
<accession>A0A6V8NCU1</accession>
<evidence type="ECO:0000313" key="1">
    <source>
        <dbReference type="EMBL" id="GFO70448.1"/>
    </source>
</evidence>
<evidence type="ECO:0000313" key="2">
    <source>
        <dbReference type="Proteomes" id="UP000587586"/>
    </source>
</evidence>
<gene>
    <name evidence="1" type="ORF">GMLC_40270</name>
</gene>
<comment type="caution">
    <text evidence="1">The sequence shown here is derived from an EMBL/GenBank/DDBJ whole genome shotgun (WGS) entry which is preliminary data.</text>
</comment>
<dbReference type="Proteomes" id="UP000587586">
    <property type="component" value="Unassembled WGS sequence"/>
</dbReference>
<dbReference type="EMBL" id="BLXZ01000010">
    <property type="protein sequence ID" value="GFO70448.1"/>
    <property type="molecule type" value="Genomic_DNA"/>
</dbReference>
<name>A0A6V8NCU1_9BACT</name>
<protein>
    <submittedName>
        <fullName evidence="1">Uncharacterized protein</fullName>
    </submittedName>
</protein>
<dbReference type="AlphaFoldDB" id="A0A6V8NCU1"/>